<proteinExistence type="predicted"/>
<feature type="compositionally biased region" description="Acidic residues" evidence="1">
    <location>
        <begin position="42"/>
        <end position="56"/>
    </location>
</feature>
<organism evidence="2 3">
    <name type="scientific">Phocaeicola plebeius</name>
    <dbReference type="NCBI Taxonomy" id="310297"/>
    <lineage>
        <taxon>Bacteria</taxon>
        <taxon>Pseudomonadati</taxon>
        <taxon>Bacteroidota</taxon>
        <taxon>Bacteroidia</taxon>
        <taxon>Bacteroidales</taxon>
        <taxon>Bacteroidaceae</taxon>
        <taxon>Phocaeicola</taxon>
    </lineage>
</organism>
<dbReference type="EMBL" id="QSJG01000001">
    <property type="protein sequence ID" value="RHD59077.1"/>
    <property type="molecule type" value="Genomic_DNA"/>
</dbReference>
<evidence type="ECO:0000313" key="3">
    <source>
        <dbReference type="Proteomes" id="UP000284361"/>
    </source>
</evidence>
<gene>
    <name evidence="2" type="ORF">DW789_00950</name>
</gene>
<dbReference type="RefSeq" id="WP_118162935.1">
    <property type="nucleotide sequence ID" value="NZ_QSJG01000001.1"/>
</dbReference>
<dbReference type="Proteomes" id="UP000284361">
    <property type="component" value="Unassembled WGS sequence"/>
</dbReference>
<name>A0A414G2M6_9BACT</name>
<feature type="region of interest" description="Disordered" evidence="1">
    <location>
        <begin position="1"/>
        <end position="73"/>
    </location>
</feature>
<accession>A0A414G2M6</accession>
<evidence type="ECO:0000256" key="1">
    <source>
        <dbReference type="SAM" id="MobiDB-lite"/>
    </source>
</evidence>
<evidence type="ECO:0000313" key="2">
    <source>
        <dbReference type="EMBL" id="RHD59077.1"/>
    </source>
</evidence>
<comment type="caution">
    <text evidence="2">The sequence shown here is derived from an EMBL/GenBank/DDBJ whole genome shotgun (WGS) entry which is preliminary data.</text>
</comment>
<sequence length="286" mass="31889">MGTSSLYKGPKITSLLPSDYNPDVNPELDAPDETIPTKDEAGEAESQQDDTENEESNEQKEDQSNQPSVKWGTVRSSMRKAMNNRSSGNAKSAIRNYTKALGGHTNATRQAIKVRRTAGILYSYFAGTPESIHQRFVDAGIRFDGRATKDIFNDICGLIAPVPNDLEDSLTNKALRETFADVAADQSIDLNQLESFNEELLQRLVGGLIKHYIFDKLLLQSEQTALKSCEHVSDLRELEKSIKKYIDGIVDSVVPNIIKSGLNPEDFNRALETLCDISYQQMEELR</sequence>
<protein>
    <submittedName>
        <fullName evidence="2">Uncharacterized protein</fullName>
    </submittedName>
</protein>
<dbReference type="AlphaFoldDB" id="A0A414G2M6"/>
<reference evidence="2 3" key="1">
    <citation type="submission" date="2018-08" db="EMBL/GenBank/DDBJ databases">
        <title>A genome reference for cultivated species of the human gut microbiota.</title>
        <authorList>
            <person name="Zou Y."/>
            <person name="Xue W."/>
            <person name="Luo G."/>
        </authorList>
    </citation>
    <scope>NUCLEOTIDE SEQUENCE [LARGE SCALE GENOMIC DNA]</scope>
    <source>
        <strain evidence="2 3">AM31-10</strain>
    </source>
</reference>